<proteinExistence type="predicted"/>
<dbReference type="EMBL" id="JASBWR010000027">
    <property type="protein sequence ID" value="KAJ9106857.1"/>
    <property type="molecule type" value="Genomic_DNA"/>
</dbReference>
<comment type="caution">
    <text evidence="1">The sequence shown here is derived from an EMBL/GenBank/DDBJ whole genome shotgun (WGS) entry which is preliminary data.</text>
</comment>
<keyword evidence="2" id="KW-1185">Reference proteome</keyword>
<accession>A0ACC2W6X8</accession>
<sequence>MDAELENYQFQLSQVSVALEADPSNAELSSLKLELEEIIALTKQAMGVTPETAPKRNTASPAAGATASSTGAAKGKAKEVPAATGKNFRAGDEVVARYKDGKWYSARVTVVSGSAEAPLYTIIFKGYNIPTTLAATLLRPAGTDENGLPPSGGVKRKPAEMDERDKEKRKKKNEKRQEVNAAKTAETNEKKNAWQSFGKKATKKGVKIGGLEGKSIFRTPDNPHVGVVGSGQGVTSYEQRGKHVFDRNATNAE</sequence>
<gene>
    <name evidence="1" type="ORF">QFC19_002986</name>
</gene>
<name>A0ACC2W6X8_9TREE</name>
<reference evidence="1" key="1">
    <citation type="submission" date="2023-04" db="EMBL/GenBank/DDBJ databases">
        <title>Draft Genome sequencing of Naganishia species isolated from polar environments using Oxford Nanopore Technology.</title>
        <authorList>
            <person name="Leo P."/>
            <person name="Venkateswaran K."/>
        </authorList>
    </citation>
    <scope>NUCLEOTIDE SEQUENCE</scope>
    <source>
        <strain evidence="1">MNA-CCFEE 5261</strain>
    </source>
</reference>
<evidence type="ECO:0000313" key="2">
    <source>
        <dbReference type="Proteomes" id="UP001241377"/>
    </source>
</evidence>
<evidence type="ECO:0000313" key="1">
    <source>
        <dbReference type="EMBL" id="KAJ9106857.1"/>
    </source>
</evidence>
<organism evidence="1 2">
    <name type="scientific">Naganishia cerealis</name>
    <dbReference type="NCBI Taxonomy" id="610337"/>
    <lineage>
        <taxon>Eukaryota</taxon>
        <taxon>Fungi</taxon>
        <taxon>Dikarya</taxon>
        <taxon>Basidiomycota</taxon>
        <taxon>Agaricomycotina</taxon>
        <taxon>Tremellomycetes</taxon>
        <taxon>Filobasidiales</taxon>
        <taxon>Filobasidiaceae</taxon>
        <taxon>Naganishia</taxon>
    </lineage>
</organism>
<protein>
    <submittedName>
        <fullName evidence="1">Uncharacterized protein</fullName>
    </submittedName>
</protein>
<dbReference type="Proteomes" id="UP001241377">
    <property type="component" value="Unassembled WGS sequence"/>
</dbReference>